<dbReference type="PANTHER" id="PTHR45969">
    <property type="entry name" value="RING ZINC FINGER PROTEIN-RELATED"/>
    <property type="match status" value="1"/>
</dbReference>
<dbReference type="SUPFAM" id="SSF57850">
    <property type="entry name" value="RING/U-box"/>
    <property type="match status" value="1"/>
</dbReference>
<dbReference type="Pfam" id="PF13639">
    <property type="entry name" value="zf-RING_2"/>
    <property type="match status" value="1"/>
</dbReference>
<dbReference type="Gene3D" id="3.30.40.10">
    <property type="entry name" value="Zinc/RING finger domain, C3HC4 (zinc finger)"/>
    <property type="match status" value="1"/>
</dbReference>
<accession>A0A368Q9D9</accession>
<dbReference type="InterPro" id="IPR013083">
    <property type="entry name" value="Znf_RING/FYVE/PHD"/>
</dbReference>
<evidence type="ECO:0000256" key="1">
    <source>
        <dbReference type="ARBA" id="ARBA00022723"/>
    </source>
</evidence>
<gene>
    <name evidence="6" type="ORF">SETIT_2G439800v2</name>
</gene>
<dbReference type="AlphaFoldDB" id="A0A368Q9D9"/>
<sequence>MMASVRTVLFLLPPVSVLLVAAVRCLCRVAARKLSALARAQFPSGGSSSSPSFRYYLPVGVEKQGGDAAMRELPVALYYRRRRSCCGEEQDEEQQQAAECVFCLSVIEEGSEVREVKCRHLFHRCCLDRWLLARPLATCPLCRCRLLAAARAPWEEDYGEGEDSDSDMMLFMACVHSRSSWLWPS</sequence>
<dbReference type="PROSITE" id="PS50089">
    <property type="entry name" value="ZF_RING_2"/>
    <property type="match status" value="1"/>
</dbReference>
<reference evidence="6" key="1">
    <citation type="journal article" date="2012" name="Nat. Biotechnol.">
        <title>Reference genome sequence of the model plant Setaria.</title>
        <authorList>
            <person name="Bennetzen J.L."/>
            <person name="Schmutz J."/>
            <person name="Wang H."/>
            <person name="Percifield R."/>
            <person name="Hawkins J."/>
            <person name="Pontaroli A.C."/>
            <person name="Estep M."/>
            <person name="Feng L."/>
            <person name="Vaughn J.N."/>
            <person name="Grimwood J."/>
            <person name="Jenkins J."/>
            <person name="Barry K."/>
            <person name="Lindquist E."/>
            <person name="Hellsten U."/>
            <person name="Deshpande S."/>
            <person name="Wang X."/>
            <person name="Wu X."/>
            <person name="Mitros T."/>
            <person name="Triplett J."/>
            <person name="Yang X."/>
            <person name="Ye C.Y."/>
            <person name="Mauro-Herrera M."/>
            <person name="Wang L."/>
            <person name="Li P."/>
            <person name="Sharma M."/>
            <person name="Sharma R."/>
            <person name="Ronald P.C."/>
            <person name="Panaud O."/>
            <person name="Kellogg E.A."/>
            <person name="Brutnell T.P."/>
            <person name="Doust A.N."/>
            <person name="Tuskan G.A."/>
            <person name="Rokhsar D."/>
            <person name="Devos K.M."/>
        </authorList>
    </citation>
    <scope>NUCLEOTIDE SEQUENCE [LARGE SCALE GENOMIC DNA]</scope>
    <source>
        <strain evidence="6">Yugu1</strain>
    </source>
</reference>
<dbReference type="InterPro" id="IPR001841">
    <property type="entry name" value="Znf_RING"/>
</dbReference>
<keyword evidence="3" id="KW-0862">Zinc</keyword>
<evidence type="ECO:0000256" key="4">
    <source>
        <dbReference type="PROSITE-ProRule" id="PRU00175"/>
    </source>
</evidence>
<dbReference type="OrthoDB" id="9984778at2759"/>
<keyword evidence="2 4" id="KW-0863">Zinc-finger</keyword>
<proteinExistence type="predicted"/>
<dbReference type="GO" id="GO:0008270">
    <property type="term" value="F:zinc ion binding"/>
    <property type="evidence" value="ECO:0007669"/>
    <property type="project" value="UniProtKB-KW"/>
</dbReference>
<evidence type="ECO:0000259" key="5">
    <source>
        <dbReference type="PROSITE" id="PS50089"/>
    </source>
</evidence>
<evidence type="ECO:0000313" key="6">
    <source>
        <dbReference type="EMBL" id="RCV14617.1"/>
    </source>
</evidence>
<dbReference type="EMBL" id="CM003529">
    <property type="protein sequence ID" value="RCV14617.1"/>
    <property type="molecule type" value="Genomic_DNA"/>
</dbReference>
<keyword evidence="1" id="KW-0479">Metal-binding</keyword>
<evidence type="ECO:0000256" key="2">
    <source>
        <dbReference type="ARBA" id="ARBA00022771"/>
    </source>
</evidence>
<evidence type="ECO:0000256" key="3">
    <source>
        <dbReference type="ARBA" id="ARBA00022833"/>
    </source>
</evidence>
<name>A0A368Q9D9_SETIT</name>
<dbReference type="PANTHER" id="PTHR45969:SF55">
    <property type="entry name" value="OS07G0686300 PROTEIN"/>
    <property type="match status" value="1"/>
</dbReference>
<reference evidence="6" key="2">
    <citation type="submission" date="2015-07" db="EMBL/GenBank/DDBJ databases">
        <authorList>
            <person name="Noorani M."/>
        </authorList>
    </citation>
    <scope>NUCLEOTIDE SEQUENCE</scope>
    <source>
        <strain evidence="6">Yugu1</strain>
    </source>
</reference>
<feature type="domain" description="RING-type" evidence="5">
    <location>
        <begin position="100"/>
        <end position="143"/>
    </location>
</feature>
<organism evidence="6">
    <name type="scientific">Setaria italica</name>
    <name type="common">Foxtail millet</name>
    <name type="synonym">Panicum italicum</name>
    <dbReference type="NCBI Taxonomy" id="4555"/>
    <lineage>
        <taxon>Eukaryota</taxon>
        <taxon>Viridiplantae</taxon>
        <taxon>Streptophyta</taxon>
        <taxon>Embryophyta</taxon>
        <taxon>Tracheophyta</taxon>
        <taxon>Spermatophyta</taxon>
        <taxon>Magnoliopsida</taxon>
        <taxon>Liliopsida</taxon>
        <taxon>Poales</taxon>
        <taxon>Poaceae</taxon>
        <taxon>PACMAD clade</taxon>
        <taxon>Panicoideae</taxon>
        <taxon>Panicodae</taxon>
        <taxon>Paniceae</taxon>
        <taxon>Cenchrinae</taxon>
        <taxon>Setaria</taxon>
    </lineage>
</organism>
<protein>
    <recommendedName>
        <fullName evidence="5">RING-type domain-containing protein</fullName>
    </recommendedName>
</protein>
<dbReference type="SMART" id="SM00184">
    <property type="entry name" value="RING"/>
    <property type="match status" value="1"/>
</dbReference>